<evidence type="ECO:0000313" key="8">
    <source>
        <dbReference type="Proteomes" id="UP000034112"/>
    </source>
</evidence>
<evidence type="ECO:0000256" key="4">
    <source>
        <dbReference type="ARBA" id="ARBA00023239"/>
    </source>
</evidence>
<dbReference type="PROSITE" id="PS51891">
    <property type="entry name" value="CENP_V_GFA"/>
    <property type="match status" value="1"/>
</dbReference>
<dbReference type="EMBL" id="JOKZ01000645">
    <property type="protein sequence ID" value="KKO97087.1"/>
    <property type="molecule type" value="Genomic_DNA"/>
</dbReference>
<evidence type="ECO:0000313" key="7">
    <source>
        <dbReference type="EMBL" id="KKO97087.1"/>
    </source>
</evidence>
<dbReference type="GO" id="GO:0046872">
    <property type="term" value="F:metal ion binding"/>
    <property type="evidence" value="ECO:0007669"/>
    <property type="project" value="UniProtKB-KW"/>
</dbReference>
<evidence type="ECO:0000256" key="1">
    <source>
        <dbReference type="ARBA" id="ARBA00005495"/>
    </source>
</evidence>
<dbReference type="Proteomes" id="UP000034112">
    <property type="component" value="Unassembled WGS sequence"/>
</dbReference>
<dbReference type="OrthoDB" id="5290969at2759"/>
<keyword evidence="2" id="KW-0479">Metal-binding</keyword>
<dbReference type="GO" id="GO:0016846">
    <property type="term" value="F:carbon-sulfur lyase activity"/>
    <property type="evidence" value="ECO:0007669"/>
    <property type="project" value="InterPro"/>
</dbReference>
<keyword evidence="3" id="KW-0862">Zinc</keyword>
<organism evidence="7 8">
    <name type="scientific">Trichoderma harzianum</name>
    <name type="common">Hypocrea lixii</name>
    <dbReference type="NCBI Taxonomy" id="5544"/>
    <lineage>
        <taxon>Eukaryota</taxon>
        <taxon>Fungi</taxon>
        <taxon>Dikarya</taxon>
        <taxon>Ascomycota</taxon>
        <taxon>Pezizomycotina</taxon>
        <taxon>Sordariomycetes</taxon>
        <taxon>Hypocreomycetidae</taxon>
        <taxon>Hypocreales</taxon>
        <taxon>Hypocreaceae</taxon>
        <taxon>Trichoderma</taxon>
    </lineage>
</organism>
<evidence type="ECO:0000256" key="2">
    <source>
        <dbReference type="ARBA" id="ARBA00022723"/>
    </source>
</evidence>
<dbReference type="Pfam" id="PF04828">
    <property type="entry name" value="GFA"/>
    <property type="match status" value="1"/>
</dbReference>
<gene>
    <name evidence="7" type="ORF">THAR02_10810</name>
</gene>
<dbReference type="PANTHER" id="PTHR33337">
    <property type="entry name" value="GFA DOMAIN-CONTAINING PROTEIN"/>
    <property type="match status" value="1"/>
</dbReference>
<feature type="region of interest" description="Disordered" evidence="5">
    <location>
        <begin position="1"/>
        <end position="25"/>
    </location>
</feature>
<dbReference type="OMA" id="CYCHECQ"/>
<dbReference type="AlphaFoldDB" id="A0A0F9X8J5"/>
<sequence>MPSSINESNGLSVKPPADNLSEQLPKPPLTGRCQCPEDPVVYNITSEPHSLNVCYCHECQRQTGSAFALTLVVPSQGVKMEDPRMLAQLRNFERRTESGGTRGGVFCSNCGVRLWHFDPAKPEWTSVKAGTLDQKVDFGAAQHIWTKRMLDGIVLPPKAEAHEEEPDSGPV</sequence>
<dbReference type="InterPro" id="IPR006913">
    <property type="entry name" value="CENP-V/GFA"/>
</dbReference>
<keyword evidence="4" id="KW-0456">Lyase</keyword>
<feature type="domain" description="CENP-V/GFA" evidence="6">
    <location>
        <begin position="29"/>
        <end position="146"/>
    </location>
</feature>
<feature type="compositionally biased region" description="Polar residues" evidence="5">
    <location>
        <begin position="1"/>
        <end position="11"/>
    </location>
</feature>
<comment type="similarity">
    <text evidence="1">Belongs to the Gfa family.</text>
</comment>
<comment type="caution">
    <text evidence="7">The sequence shown here is derived from an EMBL/GenBank/DDBJ whole genome shotgun (WGS) entry which is preliminary data.</text>
</comment>
<protein>
    <submittedName>
        <fullName evidence="7">Glutathione-dependent formaldehyde-activating enzyme</fullName>
    </submittedName>
</protein>
<proteinExistence type="inferred from homology"/>
<evidence type="ECO:0000259" key="6">
    <source>
        <dbReference type="PROSITE" id="PS51891"/>
    </source>
</evidence>
<evidence type="ECO:0000256" key="3">
    <source>
        <dbReference type="ARBA" id="ARBA00022833"/>
    </source>
</evidence>
<name>A0A0F9X8J5_TRIHA</name>
<accession>A0A0F9X8J5</accession>
<dbReference type="InterPro" id="IPR011057">
    <property type="entry name" value="Mss4-like_sf"/>
</dbReference>
<dbReference type="Gene3D" id="3.90.1590.10">
    <property type="entry name" value="glutathione-dependent formaldehyde- activating enzyme (gfa)"/>
    <property type="match status" value="1"/>
</dbReference>
<reference evidence="8" key="1">
    <citation type="journal article" date="2015" name="Genome Announc.">
        <title>Draft whole-genome sequence of the biocontrol agent Trichoderma harzianum T6776.</title>
        <authorList>
            <person name="Baroncelli R."/>
            <person name="Piaggeschi G."/>
            <person name="Fiorini L."/>
            <person name="Bertolini E."/>
            <person name="Zapparata A."/>
            <person name="Pe M.E."/>
            <person name="Sarrocco S."/>
            <person name="Vannacci G."/>
        </authorList>
    </citation>
    <scope>NUCLEOTIDE SEQUENCE [LARGE SCALE GENOMIC DNA]</scope>
    <source>
        <strain evidence="8">T6776</strain>
    </source>
</reference>
<dbReference type="PANTHER" id="PTHR33337:SF40">
    <property type="entry name" value="CENP-V_GFA DOMAIN-CONTAINING PROTEIN-RELATED"/>
    <property type="match status" value="1"/>
</dbReference>
<evidence type="ECO:0000256" key="5">
    <source>
        <dbReference type="SAM" id="MobiDB-lite"/>
    </source>
</evidence>
<dbReference type="SUPFAM" id="SSF51316">
    <property type="entry name" value="Mss4-like"/>
    <property type="match status" value="1"/>
</dbReference>